<dbReference type="Gene3D" id="1.10.472.10">
    <property type="entry name" value="Cyclin-like"/>
    <property type="match status" value="1"/>
</dbReference>
<gene>
    <name evidence="14" type="ORF">B4U80_03575</name>
</gene>
<keyword evidence="9" id="KW-0804">Transcription</keyword>
<keyword evidence="8" id="KW-0805">Transcription regulation</keyword>
<dbReference type="SUPFAM" id="SSF47954">
    <property type="entry name" value="Cyclin-like"/>
    <property type="match status" value="2"/>
</dbReference>
<dbReference type="GO" id="GO:0008270">
    <property type="term" value="F:zinc ion binding"/>
    <property type="evidence" value="ECO:0007669"/>
    <property type="project" value="UniProtKB-KW"/>
</dbReference>
<dbReference type="GO" id="GO:0006367">
    <property type="term" value="P:transcription initiation at RNA polymerase II promoter"/>
    <property type="evidence" value="ECO:0007669"/>
    <property type="project" value="TreeGrafter"/>
</dbReference>
<dbReference type="GO" id="GO:0017025">
    <property type="term" value="F:TBP-class protein binding"/>
    <property type="evidence" value="ECO:0007669"/>
    <property type="project" value="InterPro"/>
</dbReference>
<evidence type="ECO:0000256" key="4">
    <source>
        <dbReference type="ARBA" id="ARBA00022723"/>
    </source>
</evidence>
<keyword evidence="6" id="KW-0863">Zinc-finger</keyword>
<keyword evidence="15" id="KW-1185">Reference proteome</keyword>
<dbReference type="STRING" id="299467.A0A443RYC1"/>
<dbReference type="PANTHER" id="PTHR11618">
    <property type="entry name" value="TRANSCRIPTION INITIATION FACTOR IIB-RELATED"/>
    <property type="match status" value="1"/>
</dbReference>
<evidence type="ECO:0000256" key="5">
    <source>
        <dbReference type="ARBA" id="ARBA00022737"/>
    </source>
</evidence>
<dbReference type="CDD" id="cd20551">
    <property type="entry name" value="CYCLIN_TFIIB_rpt1"/>
    <property type="match status" value="1"/>
</dbReference>
<dbReference type="EMBL" id="NCKV01018187">
    <property type="protein sequence ID" value="RWS20341.1"/>
    <property type="molecule type" value="Genomic_DNA"/>
</dbReference>
<evidence type="ECO:0000313" key="14">
    <source>
        <dbReference type="EMBL" id="RWS20341.1"/>
    </source>
</evidence>
<name>A0A443RYC1_9ACAR</name>
<keyword evidence="14" id="KW-0648">Protein biosynthesis</keyword>
<dbReference type="VEuPathDB" id="VectorBase:LDEU011699"/>
<dbReference type="Gene3D" id="1.10.472.170">
    <property type="match status" value="1"/>
</dbReference>
<dbReference type="GO" id="GO:0016251">
    <property type="term" value="F:RNA polymerase II general transcription initiation factor activity"/>
    <property type="evidence" value="ECO:0007669"/>
    <property type="project" value="TreeGrafter"/>
</dbReference>
<dbReference type="AlphaFoldDB" id="A0A443RYC1"/>
<evidence type="ECO:0000256" key="9">
    <source>
        <dbReference type="ARBA" id="ARBA00023163"/>
    </source>
</evidence>
<evidence type="ECO:0000256" key="6">
    <source>
        <dbReference type="ARBA" id="ARBA00022771"/>
    </source>
</evidence>
<evidence type="ECO:0000256" key="11">
    <source>
        <dbReference type="ARBA" id="ARBA00031706"/>
    </source>
</evidence>
<evidence type="ECO:0000256" key="1">
    <source>
        <dbReference type="ARBA" id="ARBA00004123"/>
    </source>
</evidence>
<evidence type="ECO:0000256" key="2">
    <source>
        <dbReference type="ARBA" id="ARBA00010857"/>
    </source>
</evidence>
<dbReference type="GO" id="GO:0070897">
    <property type="term" value="P:transcription preinitiation complex assembly"/>
    <property type="evidence" value="ECO:0007669"/>
    <property type="project" value="InterPro"/>
</dbReference>
<dbReference type="GO" id="GO:0003743">
    <property type="term" value="F:translation initiation factor activity"/>
    <property type="evidence" value="ECO:0007669"/>
    <property type="project" value="UniProtKB-KW"/>
</dbReference>
<proteinExistence type="inferred from homology"/>
<dbReference type="GO" id="GO:0005634">
    <property type="term" value="C:nucleus"/>
    <property type="evidence" value="ECO:0007669"/>
    <property type="project" value="UniProtKB-SubCell"/>
</dbReference>
<dbReference type="PRINTS" id="PR00685">
    <property type="entry name" value="TIFACTORIIB"/>
</dbReference>
<sequence length="304" mass="33852">MSLLNEDASIERKLMIDSTLVEDYRADDMICSECALEVGESSTFVPNVETSDDKRNYDPSLVGAAEDHLLNGSDMTTIIVHTAQSRGKADDSRKYRKSRNVSSTDRVLINAYKEIRNIGKSISISQNIIDRANLFFKQFHDGNKLKSRSHKAIAAACLYIACRHEGAFRTFKEICAVSNVSKCRIARSFFMLNEVLETSINSITTGDFMSRFCSNLNLSSSVQRAATHIAEKAEELDILAGKSPISVAAAALYFTSQTFAEEKSLKEIVEVTGVAESTIRQSYKLMCTRVKELLPSDFKWHASN</sequence>
<dbReference type="Proteomes" id="UP000288716">
    <property type="component" value="Unassembled WGS sequence"/>
</dbReference>
<dbReference type="Pfam" id="PF00382">
    <property type="entry name" value="TFIIB"/>
    <property type="match status" value="2"/>
</dbReference>
<evidence type="ECO:0000256" key="3">
    <source>
        <dbReference type="ARBA" id="ARBA00013932"/>
    </source>
</evidence>
<reference evidence="14 15" key="1">
    <citation type="journal article" date="2018" name="Gigascience">
        <title>Genomes of trombidid mites reveal novel predicted allergens and laterally-transferred genes associated with secondary metabolism.</title>
        <authorList>
            <person name="Dong X."/>
            <person name="Chaisiri K."/>
            <person name="Xia D."/>
            <person name="Armstrong S.D."/>
            <person name="Fang Y."/>
            <person name="Donnelly M.J."/>
            <person name="Kadowaki T."/>
            <person name="McGarry J.W."/>
            <person name="Darby A.C."/>
            <person name="Makepeace B.L."/>
        </authorList>
    </citation>
    <scope>NUCLEOTIDE SEQUENCE [LARGE SCALE GENOMIC DNA]</scope>
    <source>
        <strain evidence="14">UoL-UT</strain>
    </source>
</reference>
<keyword evidence="10" id="KW-0539">Nucleus</keyword>
<dbReference type="InterPro" id="IPR013763">
    <property type="entry name" value="Cyclin-like_dom"/>
</dbReference>
<dbReference type="InterPro" id="IPR000812">
    <property type="entry name" value="TFIIB"/>
</dbReference>
<organism evidence="14 15">
    <name type="scientific">Leptotrombidium deliense</name>
    <dbReference type="NCBI Taxonomy" id="299467"/>
    <lineage>
        <taxon>Eukaryota</taxon>
        <taxon>Metazoa</taxon>
        <taxon>Ecdysozoa</taxon>
        <taxon>Arthropoda</taxon>
        <taxon>Chelicerata</taxon>
        <taxon>Arachnida</taxon>
        <taxon>Acari</taxon>
        <taxon>Acariformes</taxon>
        <taxon>Trombidiformes</taxon>
        <taxon>Prostigmata</taxon>
        <taxon>Anystina</taxon>
        <taxon>Parasitengona</taxon>
        <taxon>Trombiculoidea</taxon>
        <taxon>Trombiculidae</taxon>
        <taxon>Leptotrombidium</taxon>
    </lineage>
</organism>
<dbReference type="OrthoDB" id="25790at2759"/>
<comment type="similarity">
    <text evidence="2">Belongs to the TFIIB family.</text>
</comment>
<protein>
    <recommendedName>
        <fullName evidence="3">Transcription initiation factor IIB</fullName>
    </recommendedName>
    <alternativeName>
        <fullName evidence="11">General transcription factor TFIIB</fullName>
    </alternativeName>
</protein>
<feature type="domain" description="Cyclin-like" evidence="13">
    <location>
        <begin position="207"/>
        <end position="288"/>
    </location>
</feature>
<dbReference type="PANTHER" id="PTHR11618:SF13">
    <property type="entry name" value="TRANSCRIPTION INITIATION FACTOR IIB"/>
    <property type="match status" value="1"/>
</dbReference>
<keyword evidence="4" id="KW-0479">Metal-binding</keyword>
<evidence type="ECO:0000256" key="7">
    <source>
        <dbReference type="ARBA" id="ARBA00022833"/>
    </source>
</evidence>
<dbReference type="InterPro" id="IPR013150">
    <property type="entry name" value="TFIIB_cyclin"/>
</dbReference>
<dbReference type="FunFam" id="1.10.472.10:FF:000008">
    <property type="entry name" value="Transcription initiation factor IIB"/>
    <property type="match status" value="1"/>
</dbReference>
<evidence type="ECO:0000256" key="10">
    <source>
        <dbReference type="ARBA" id="ARBA00023242"/>
    </source>
</evidence>
<keyword evidence="5" id="KW-0677">Repeat</keyword>
<dbReference type="SMART" id="SM00385">
    <property type="entry name" value="CYCLIN"/>
    <property type="match status" value="2"/>
</dbReference>
<evidence type="ECO:0000256" key="8">
    <source>
        <dbReference type="ARBA" id="ARBA00023015"/>
    </source>
</evidence>
<evidence type="ECO:0000256" key="12">
    <source>
        <dbReference type="ARBA" id="ARBA00056616"/>
    </source>
</evidence>
<comment type="subcellular location">
    <subcellularLocation>
        <location evidence="1">Nucleus</location>
    </subcellularLocation>
</comment>
<dbReference type="InterPro" id="IPR036915">
    <property type="entry name" value="Cyclin-like_sf"/>
</dbReference>
<evidence type="ECO:0000259" key="13">
    <source>
        <dbReference type="SMART" id="SM00385"/>
    </source>
</evidence>
<dbReference type="FunFam" id="1.10.472.10:FF:000019">
    <property type="entry name" value="transcription initiation factor IIB"/>
    <property type="match status" value="1"/>
</dbReference>
<dbReference type="GO" id="GO:0097550">
    <property type="term" value="C:transcription preinitiation complex"/>
    <property type="evidence" value="ECO:0007669"/>
    <property type="project" value="TreeGrafter"/>
</dbReference>
<evidence type="ECO:0000313" key="15">
    <source>
        <dbReference type="Proteomes" id="UP000288716"/>
    </source>
</evidence>
<feature type="domain" description="Cyclin-like" evidence="13">
    <location>
        <begin position="113"/>
        <end position="197"/>
    </location>
</feature>
<dbReference type="CDD" id="cd20552">
    <property type="entry name" value="CYCLIN_TFIIB_rpt2"/>
    <property type="match status" value="1"/>
</dbReference>
<accession>A0A443RYC1</accession>
<comment type="function">
    <text evidence="12">General factor that plays a major role in the activation of eukaryotic genes transcribed by RNA polymerase II.</text>
</comment>
<comment type="caution">
    <text evidence="14">The sequence shown here is derived from an EMBL/GenBank/DDBJ whole genome shotgun (WGS) entry which is preliminary data.</text>
</comment>
<keyword evidence="7" id="KW-0862">Zinc</keyword>
<keyword evidence="14" id="KW-0396">Initiation factor</keyword>